<dbReference type="Proteomes" id="UP001519460">
    <property type="component" value="Unassembled WGS sequence"/>
</dbReference>
<evidence type="ECO:0000256" key="1">
    <source>
        <dbReference type="SAM" id="MobiDB-lite"/>
    </source>
</evidence>
<dbReference type="AlphaFoldDB" id="A0ABD0LA88"/>
<keyword evidence="3" id="KW-1185">Reference proteome</keyword>
<proteinExistence type="predicted"/>
<gene>
    <name evidence="2" type="ORF">BaRGS_00012601</name>
</gene>
<evidence type="ECO:0000313" key="2">
    <source>
        <dbReference type="EMBL" id="KAK7496191.1"/>
    </source>
</evidence>
<comment type="caution">
    <text evidence="2">The sequence shown here is derived from an EMBL/GenBank/DDBJ whole genome shotgun (WGS) entry which is preliminary data.</text>
</comment>
<name>A0ABD0LA88_9CAEN</name>
<organism evidence="2 3">
    <name type="scientific">Batillaria attramentaria</name>
    <dbReference type="NCBI Taxonomy" id="370345"/>
    <lineage>
        <taxon>Eukaryota</taxon>
        <taxon>Metazoa</taxon>
        <taxon>Spiralia</taxon>
        <taxon>Lophotrochozoa</taxon>
        <taxon>Mollusca</taxon>
        <taxon>Gastropoda</taxon>
        <taxon>Caenogastropoda</taxon>
        <taxon>Sorbeoconcha</taxon>
        <taxon>Cerithioidea</taxon>
        <taxon>Batillariidae</taxon>
        <taxon>Batillaria</taxon>
    </lineage>
</organism>
<sequence>MACYTGNVRRTKEGPGALVERQEARTSSRAPSHSQSPRQSLGVVIRAGSNLWLVMPVQLSPLLAESALSRAVRSHFHSSLCRLGEGHSRFEEFLGLVSARPESRKRYLGNYELELGKRMGVAGC</sequence>
<feature type="region of interest" description="Disordered" evidence="1">
    <location>
        <begin position="1"/>
        <end position="40"/>
    </location>
</feature>
<accession>A0ABD0LA88</accession>
<feature type="compositionally biased region" description="Polar residues" evidence="1">
    <location>
        <begin position="27"/>
        <end position="39"/>
    </location>
</feature>
<reference evidence="2 3" key="1">
    <citation type="journal article" date="2023" name="Sci. Data">
        <title>Genome assembly of the Korean intertidal mud-creeper Batillaria attramentaria.</title>
        <authorList>
            <person name="Patra A.K."/>
            <person name="Ho P.T."/>
            <person name="Jun S."/>
            <person name="Lee S.J."/>
            <person name="Kim Y."/>
            <person name="Won Y.J."/>
        </authorList>
    </citation>
    <scope>NUCLEOTIDE SEQUENCE [LARGE SCALE GENOMIC DNA]</scope>
    <source>
        <strain evidence="2">Wonlab-2016</strain>
    </source>
</reference>
<protein>
    <submittedName>
        <fullName evidence="2">Uncharacterized protein</fullName>
    </submittedName>
</protein>
<evidence type="ECO:0000313" key="3">
    <source>
        <dbReference type="Proteomes" id="UP001519460"/>
    </source>
</evidence>
<dbReference type="EMBL" id="JACVVK020000069">
    <property type="protein sequence ID" value="KAK7496191.1"/>
    <property type="molecule type" value="Genomic_DNA"/>
</dbReference>